<accession>A0A5K7S9V0</accession>
<dbReference type="KEGG" id="anf:AQPE_2520"/>
<protein>
    <submittedName>
        <fullName evidence="1">Uncharacterized protein</fullName>
    </submittedName>
</protein>
<reference evidence="1" key="1">
    <citation type="journal article" date="2020" name="Int. J. Syst. Evol. Microbiol.">
        <title>Aquipluma nitroreducens gen. nov. sp. nov., a novel facultatively anaerobic bacterium isolated from a freshwater lake.</title>
        <authorList>
            <person name="Watanabe M."/>
            <person name="Kojima H."/>
            <person name="Fukui M."/>
        </authorList>
    </citation>
    <scope>NUCLEOTIDE SEQUENCE</scope>
    <source>
        <strain evidence="1">MeG22</strain>
    </source>
</reference>
<dbReference type="AlphaFoldDB" id="A0A5K7S9V0"/>
<sequence length="45" mass="5432">MKVDFVTKIRKVGSEKISFFVEWPLFTGEDKIFSTEDKMKNYLWL</sequence>
<dbReference type="EMBL" id="AP018694">
    <property type="protein sequence ID" value="BBE18358.1"/>
    <property type="molecule type" value="Genomic_DNA"/>
</dbReference>
<evidence type="ECO:0000313" key="2">
    <source>
        <dbReference type="Proteomes" id="UP001193389"/>
    </source>
</evidence>
<gene>
    <name evidence="1" type="ORF">AQPE_2520</name>
</gene>
<evidence type="ECO:0000313" key="1">
    <source>
        <dbReference type="EMBL" id="BBE18358.1"/>
    </source>
</evidence>
<organism evidence="1 2">
    <name type="scientific">Aquipluma nitroreducens</name>
    <dbReference type="NCBI Taxonomy" id="2010828"/>
    <lineage>
        <taxon>Bacteria</taxon>
        <taxon>Pseudomonadati</taxon>
        <taxon>Bacteroidota</taxon>
        <taxon>Bacteroidia</taxon>
        <taxon>Marinilabiliales</taxon>
        <taxon>Prolixibacteraceae</taxon>
        <taxon>Aquipluma</taxon>
    </lineage>
</organism>
<dbReference type="Proteomes" id="UP001193389">
    <property type="component" value="Chromosome"/>
</dbReference>
<name>A0A5K7S9V0_9BACT</name>
<keyword evidence="2" id="KW-1185">Reference proteome</keyword>
<proteinExistence type="predicted"/>